<dbReference type="EMBL" id="FNGF01000001">
    <property type="protein sequence ID" value="SDK50102.1"/>
    <property type="molecule type" value="Genomic_DNA"/>
</dbReference>
<sequence length="107" mass="11625">MPNVDPQQLRDHAQHLDGLADAFGDVIGAGDHIVQDGEAYGLLCQWIPPILEERQQKQQDITELLQTNLGKIAAALREVADNYESTDDDTATSMKRIGSDIPGSATP</sequence>
<dbReference type="OrthoDB" id="3688882at2"/>
<organism evidence="2 3">
    <name type="scientific">Glycomyces sambucus</name>
    <dbReference type="NCBI Taxonomy" id="380244"/>
    <lineage>
        <taxon>Bacteria</taxon>
        <taxon>Bacillati</taxon>
        <taxon>Actinomycetota</taxon>
        <taxon>Actinomycetes</taxon>
        <taxon>Glycomycetales</taxon>
        <taxon>Glycomycetaceae</taxon>
        <taxon>Glycomyces</taxon>
    </lineage>
</organism>
<name>A0A1G9CEN3_9ACTN</name>
<feature type="region of interest" description="Disordered" evidence="1">
    <location>
        <begin position="82"/>
        <end position="107"/>
    </location>
</feature>
<evidence type="ECO:0000313" key="3">
    <source>
        <dbReference type="Proteomes" id="UP000198662"/>
    </source>
</evidence>
<gene>
    <name evidence="2" type="ORF">SAMN05216298_0295</name>
</gene>
<keyword evidence="3" id="KW-1185">Reference proteome</keyword>
<accession>A0A1G9CEN3</accession>
<proteinExistence type="predicted"/>
<dbReference type="Pfam" id="PF10824">
    <property type="entry name" value="T7SS_ESX_EspC"/>
    <property type="match status" value="1"/>
</dbReference>
<protein>
    <submittedName>
        <fullName evidence="2">Excreted virulence factor EspC, type VII ESX diderm</fullName>
    </submittedName>
</protein>
<evidence type="ECO:0000256" key="1">
    <source>
        <dbReference type="SAM" id="MobiDB-lite"/>
    </source>
</evidence>
<dbReference type="GO" id="GO:0009306">
    <property type="term" value="P:protein secretion"/>
    <property type="evidence" value="ECO:0007669"/>
    <property type="project" value="InterPro"/>
</dbReference>
<evidence type="ECO:0000313" key="2">
    <source>
        <dbReference type="EMBL" id="SDK50102.1"/>
    </source>
</evidence>
<dbReference type="InterPro" id="IPR022536">
    <property type="entry name" value="EspC"/>
</dbReference>
<dbReference type="RefSeq" id="WP_091041570.1">
    <property type="nucleotide sequence ID" value="NZ_FNGF01000001.1"/>
</dbReference>
<reference evidence="3" key="1">
    <citation type="submission" date="2016-10" db="EMBL/GenBank/DDBJ databases">
        <authorList>
            <person name="Varghese N."/>
            <person name="Submissions S."/>
        </authorList>
    </citation>
    <scope>NUCLEOTIDE SEQUENCE [LARGE SCALE GENOMIC DNA]</scope>
    <source>
        <strain evidence="3">CGMCC 4.3147</strain>
    </source>
</reference>
<dbReference type="AlphaFoldDB" id="A0A1G9CEN3"/>
<dbReference type="STRING" id="380244.SAMN05216298_0295"/>
<dbReference type="Gene3D" id="1.10.287.1060">
    <property type="entry name" value="ESAT-6-like"/>
    <property type="match status" value="1"/>
</dbReference>
<dbReference type="Proteomes" id="UP000198662">
    <property type="component" value="Unassembled WGS sequence"/>
</dbReference>